<feature type="region of interest" description="Disordered" evidence="2">
    <location>
        <begin position="760"/>
        <end position="827"/>
    </location>
</feature>
<feature type="region of interest" description="Disordered" evidence="2">
    <location>
        <begin position="292"/>
        <end position="370"/>
    </location>
</feature>
<feature type="region of interest" description="Disordered" evidence="2">
    <location>
        <begin position="681"/>
        <end position="742"/>
    </location>
</feature>
<protein>
    <submittedName>
        <fullName evidence="3">Uncharacterized protein</fullName>
    </submittedName>
</protein>
<dbReference type="EMBL" id="MU006216">
    <property type="protein sequence ID" value="KAF2833810.1"/>
    <property type="molecule type" value="Genomic_DNA"/>
</dbReference>
<feature type="compositionally biased region" description="Polar residues" evidence="2">
    <location>
        <begin position="386"/>
        <end position="399"/>
    </location>
</feature>
<dbReference type="AlphaFoldDB" id="A0A6A7AKM7"/>
<keyword evidence="4" id="KW-1185">Reference proteome</keyword>
<feature type="region of interest" description="Disordered" evidence="2">
    <location>
        <begin position="507"/>
        <end position="590"/>
    </location>
</feature>
<feature type="compositionally biased region" description="Polar residues" evidence="2">
    <location>
        <begin position="449"/>
        <end position="459"/>
    </location>
</feature>
<accession>A0A6A7AKM7</accession>
<reference evidence="3" key="1">
    <citation type="journal article" date="2020" name="Stud. Mycol.">
        <title>101 Dothideomycetes genomes: a test case for predicting lifestyles and emergence of pathogens.</title>
        <authorList>
            <person name="Haridas S."/>
            <person name="Albert R."/>
            <person name="Binder M."/>
            <person name="Bloem J."/>
            <person name="Labutti K."/>
            <person name="Salamov A."/>
            <person name="Andreopoulos B."/>
            <person name="Baker S."/>
            <person name="Barry K."/>
            <person name="Bills G."/>
            <person name="Bluhm B."/>
            <person name="Cannon C."/>
            <person name="Castanera R."/>
            <person name="Culley D."/>
            <person name="Daum C."/>
            <person name="Ezra D."/>
            <person name="Gonzalez J."/>
            <person name="Henrissat B."/>
            <person name="Kuo A."/>
            <person name="Liang C."/>
            <person name="Lipzen A."/>
            <person name="Lutzoni F."/>
            <person name="Magnuson J."/>
            <person name="Mondo S."/>
            <person name="Nolan M."/>
            <person name="Ohm R."/>
            <person name="Pangilinan J."/>
            <person name="Park H.-J."/>
            <person name="Ramirez L."/>
            <person name="Alfaro M."/>
            <person name="Sun H."/>
            <person name="Tritt A."/>
            <person name="Yoshinaga Y."/>
            <person name="Zwiers L.-H."/>
            <person name="Turgeon B."/>
            <person name="Goodwin S."/>
            <person name="Spatafora J."/>
            <person name="Crous P."/>
            <person name="Grigoriev I."/>
        </authorList>
    </citation>
    <scope>NUCLEOTIDE SEQUENCE</scope>
    <source>
        <strain evidence="3">CBS 113818</strain>
    </source>
</reference>
<feature type="compositionally biased region" description="Polar residues" evidence="2">
    <location>
        <begin position="810"/>
        <end position="827"/>
    </location>
</feature>
<organism evidence="3 4">
    <name type="scientific">Ophiobolus disseminans</name>
    <dbReference type="NCBI Taxonomy" id="1469910"/>
    <lineage>
        <taxon>Eukaryota</taxon>
        <taxon>Fungi</taxon>
        <taxon>Dikarya</taxon>
        <taxon>Ascomycota</taxon>
        <taxon>Pezizomycotina</taxon>
        <taxon>Dothideomycetes</taxon>
        <taxon>Pleosporomycetidae</taxon>
        <taxon>Pleosporales</taxon>
        <taxon>Pleosporineae</taxon>
        <taxon>Phaeosphaeriaceae</taxon>
        <taxon>Ophiobolus</taxon>
    </lineage>
</organism>
<feature type="compositionally biased region" description="Basic and acidic residues" evidence="2">
    <location>
        <begin position="507"/>
        <end position="522"/>
    </location>
</feature>
<feature type="coiled-coil region" evidence="1">
    <location>
        <begin position="181"/>
        <end position="225"/>
    </location>
</feature>
<feature type="region of interest" description="Disordered" evidence="2">
    <location>
        <begin position="383"/>
        <end position="403"/>
    </location>
</feature>
<dbReference type="OrthoDB" id="5410764at2759"/>
<sequence length="827" mass="92555">MASGSATVPPGEGVAPLNFIYACSVCCYSFADVYEGHNETVKGLSDGINPKERLVTHLYLASCCHVFCGSHLDGGGPSFHPGGQRPKAPCPVCVREKGDNQSRDLYSIRGFQKDEHDPMIPSAWFTTPPISFEGNDRGTEALRFQYLALTRYCQNTHATRKPLQDALVEAQKKLTTVQDLASEEHVKVLKLQQENEQLKAEAENLKKEAEGLRSLEQEVEQYRRLDVNPKDLETFTTNKDAIRHYLKLVPMLMEQNQKMNKRLASLGFAMAVEPVPNFAGLLPNELDQDMATGGGQCGDLSTAMRKATSSHTAGRSAHTSGNPATTPSSPFMQRPMKRQRIDSPLPGNSKTDPPTSRDAMPPPRKPVSRMRSVRKMFPTLRKKFSSGRSTPTPEVQCSNGDDETMYGDEDWDDSTHMAPCHDQPAMQHGYRHEVPYMSGALPVERPLQAPNSKGSQLLSSIGVDSDRPDFTFRASLPVKMLQQRSSHQLPTEPSYIRLMDGLSRDDGIELGLRDPRDDRSSEYRPSQNNRQDVAYNKNERKNGDAHDQEWRSGLPSHDQIPSGPYRSVGTHLDSPYFTRAGNHGGRVLQPRAANPITPAARRHQQPSHQLESVVSSYVANNNHVLSRNPNDRIAEPQDSSNHFATYQSSRPRMVEYEYNGREPRGLNGLSFFESPVISRSQPIQHNHQRQQIDRPPPSQHYQSRNVNTSGFITRPEAGRSPFFRDSAYGSSREWPTPSQQQYTQRNTAIPFPSFNRYPSYSRTGHVPSTMPSIISGRSPVRTQPQWQGLQRMGVRSSRHEFSSVAGTAYANPTGNLFPSNGRRSVRR</sequence>
<evidence type="ECO:0000256" key="1">
    <source>
        <dbReference type="SAM" id="Coils"/>
    </source>
</evidence>
<dbReference type="Proteomes" id="UP000799424">
    <property type="component" value="Unassembled WGS sequence"/>
</dbReference>
<evidence type="ECO:0000313" key="4">
    <source>
        <dbReference type="Proteomes" id="UP000799424"/>
    </source>
</evidence>
<feature type="compositionally biased region" description="Polar residues" evidence="2">
    <location>
        <begin position="307"/>
        <end position="331"/>
    </location>
</feature>
<keyword evidence="1" id="KW-0175">Coiled coil</keyword>
<gene>
    <name evidence="3" type="ORF">CC86DRAFT_389938</name>
</gene>
<name>A0A6A7AKM7_9PLEO</name>
<evidence type="ECO:0000256" key="2">
    <source>
        <dbReference type="SAM" id="MobiDB-lite"/>
    </source>
</evidence>
<evidence type="ECO:0000313" key="3">
    <source>
        <dbReference type="EMBL" id="KAF2833810.1"/>
    </source>
</evidence>
<feature type="compositionally biased region" description="Basic and acidic residues" evidence="2">
    <location>
        <begin position="537"/>
        <end position="550"/>
    </location>
</feature>
<proteinExistence type="predicted"/>
<feature type="compositionally biased region" description="Polar residues" evidence="2">
    <location>
        <begin position="699"/>
        <end position="711"/>
    </location>
</feature>
<feature type="region of interest" description="Disordered" evidence="2">
    <location>
        <begin position="446"/>
        <end position="466"/>
    </location>
</feature>